<evidence type="ECO:0000313" key="9">
    <source>
        <dbReference type="EMBL" id="SDE78293.1"/>
    </source>
</evidence>
<dbReference type="GO" id="GO:0002953">
    <property type="term" value="F:5'-deoxynucleotidase activity"/>
    <property type="evidence" value="ECO:0007669"/>
    <property type="project" value="UniProtKB-EC"/>
</dbReference>
<accession>A0A1G7FQW4</accession>
<keyword evidence="6" id="KW-0479">Metal-binding</keyword>
<evidence type="ECO:0000256" key="2">
    <source>
        <dbReference type="ARBA" id="ARBA00001936"/>
    </source>
</evidence>
<dbReference type="Gene3D" id="1.10.3210.10">
    <property type="entry name" value="Hypothetical protein af1432"/>
    <property type="match status" value="2"/>
</dbReference>
<dbReference type="PANTHER" id="PTHR11845:SF13">
    <property type="entry name" value="5'-DEOXYNUCLEOTIDASE HDDC2"/>
    <property type="match status" value="1"/>
</dbReference>
<evidence type="ECO:0000313" key="10">
    <source>
        <dbReference type="Proteomes" id="UP000182284"/>
    </source>
</evidence>
<gene>
    <name evidence="9" type="ORF">SAMN04488117_101202</name>
</gene>
<organism evidence="9 10">
    <name type="scientific">Celeribacter baekdonensis</name>
    <dbReference type="NCBI Taxonomy" id="875171"/>
    <lineage>
        <taxon>Bacteria</taxon>
        <taxon>Pseudomonadati</taxon>
        <taxon>Pseudomonadota</taxon>
        <taxon>Alphaproteobacteria</taxon>
        <taxon>Rhodobacterales</taxon>
        <taxon>Roseobacteraceae</taxon>
        <taxon>Celeribacter</taxon>
    </lineage>
</organism>
<dbReference type="InterPro" id="IPR006674">
    <property type="entry name" value="HD_domain"/>
</dbReference>
<evidence type="ECO:0000256" key="4">
    <source>
        <dbReference type="ARBA" id="ARBA00011738"/>
    </source>
</evidence>
<name>A0A1G7FQW4_9RHOB</name>
<dbReference type="PANTHER" id="PTHR11845">
    <property type="entry name" value="5'-DEOXYNUCLEOTIDASE HDDC2"/>
    <property type="match status" value="1"/>
</dbReference>
<feature type="domain" description="HD/PDEase" evidence="8">
    <location>
        <begin position="237"/>
        <end position="322"/>
    </location>
</feature>
<dbReference type="InterPro" id="IPR039356">
    <property type="entry name" value="YfbR/HDDC2"/>
</dbReference>
<dbReference type="GO" id="GO:0046872">
    <property type="term" value="F:metal ion binding"/>
    <property type="evidence" value="ECO:0007669"/>
    <property type="project" value="UniProtKB-KW"/>
</dbReference>
<dbReference type="EC" id="3.1.3.89" evidence="5"/>
<dbReference type="Proteomes" id="UP000182284">
    <property type="component" value="Unassembled WGS sequence"/>
</dbReference>
<keyword evidence="7 9" id="KW-0378">Hydrolase</keyword>
<comment type="cofactor">
    <cofactor evidence="2">
        <name>Mn(2+)</name>
        <dbReference type="ChEBI" id="CHEBI:29035"/>
    </cofactor>
</comment>
<sequence>MNIDATLPALPNLTGQESARLNAQYAFLREADRLKTVLRANQLMDRSRFENSAEHSWHAALLALLCAPLAGPDVDISRVIEMLMLHDIVEVDAGDHPIHISHNPASVAALEEAAADRIYGLLPDDLCRRFRATWEEFEVMQSPTARYAKAIDFLAPALQCIGAPEQQDDERHIVATNLTQGRATKTKDILPEVFEFTRAGFYNEPVDPALAARFAFWCEADRLKSVYRATPIADGSRKENTGEHSWHIMLYALTLADQAQDGVDIALALKMLLLHDIVEVDAGDTPIHGAVTPEAQKAQEEAEIKAADRLFGLLPPEQGAEFRAIWEDFEAAQTATAIFAKSIDRVQPVLHNLADDGGSWRTYDVKLHQLDARVGVKIAKGCPKLWPYIRSQCEPWFVARGAL</sequence>
<dbReference type="InterPro" id="IPR003607">
    <property type="entry name" value="HD/PDEase_dom"/>
</dbReference>
<dbReference type="GO" id="GO:0005737">
    <property type="term" value="C:cytoplasm"/>
    <property type="evidence" value="ECO:0007669"/>
    <property type="project" value="TreeGrafter"/>
</dbReference>
<proteinExistence type="predicted"/>
<evidence type="ECO:0000256" key="7">
    <source>
        <dbReference type="ARBA" id="ARBA00022801"/>
    </source>
</evidence>
<reference evidence="9 10" key="1">
    <citation type="submission" date="2016-10" db="EMBL/GenBank/DDBJ databases">
        <authorList>
            <person name="de Groot N.N."/>
        </authorList>
    </citation>
    <scope>NUCLEOTIDE SEQUENCE [LARGE SCALE GENOMIC DNA]</scope>
    <source>
        <strain evidence="9 10">DSM 27375</strain>
    </source>
</reference>
<evidence type="ECO:0000256" key="6">
    <source>
        <dbReference type="ARBA" id="ARBA00022723"/>
    </source>
</evidence>
<feature type="domain" description="HD/PDEase" evidence="8">
    <location>
        <begin position="48"/>
        <end position="166"/>
    </location>
</feature>
<dbReference type="SUPFAM" id="SSF109604">
    <property type="entry name" value="HD-domain/PDEase-like"/>
    <property type="match status" value="2"/>
</dbReference>
<evidence type="ECO:0000256" key="5">
    <source>
        <dbReference type="ARBA" id="ARBA00012964"/>
    </source>
</evidence>
<protein>
    <recommendedName>
        <fullName evidence="5">5'-deoxynucleotidase</fullName>
        <ecNumber evidence="5">3.1.3.89</ecNumber>
    </recommendedName>
</protein>
<dbReference type="Pfam" id="PF13023">
    <property type="entry name" value="HD_3"/>
    <property type="match status" value="2"/>
</dbReference>
<evidence type="ECO:0000256" key="1">
    <source>
        <dbReference type="ARBA" id="ARBA00001638"/>
    </source>
</evidence>
<dbReference type="OrthoDB" id="9796032at2"/>
<comment type="catalytic activity">
    <reaction evidence="1">
        <text>a 2'-deoxyribonucleoside 5'-phosphate + H2O = a 2'-deoxyribonucleoside + phosphate</text>
        <dbReference type="Rhea" id="RHEA:36167"/>
        <dbReference type="ChEBI" id="CHEBI:15377"/>
        <dbReference type="ChEBI" id="CHEBI:18274"/>
        <dbReference type="ChEBI" id="CHEBI:43474"/>
        <dbReference type="ChEBI" id="CHEBI:65317"/>
        <dbReference type="EC" id="3.1.3.89"/>
    </reaction>
</comment>
<evidence type="ECO:0000259" key="8">
    <source>
        <dbReference type="SMART" id="SM00471"/>
    </source>
</evidence>
<dbReference type="EMBL" id="FNBL01000001">
    <property type="protein sequence ID" value="SDE78293.1"/>
    <property type="molecule type" value="Genomic_DNA"/>
</dbReference>
<dbReference type="AlphaFoldDB" id="A0A1G7FQW4"/>
<dbReference type="SMART" id="SM00471">
    <property type="entry name" value="HDc"/>
    <property type="match status" value="2"/>
</dbReference>
<comment type="cofactor">
    <cofactor evidence="3">
        <name>Co(2+)</name>
        <dbReference type="ChEBI" id="CHEBI:48828"/>
    </cofactor>
</comment>
<evidence type="ECO:0000256" key="3">
    <source>
        <dbReference type="ARBA" id="ARBA00001941"/>
    </source>
</evidence>
<comment type="subunit">
    <text evidence="4">Homodimer.</text>
</comment>